<protein>
    <recommendedName>
        <fullName evidence="3">Quinol monooxygenase YgiN</fullName>
    </recommendedName>
</protein>
<dbReference type="STRING" id="1045773.SAMN05216555_1283"/>
<evidence type="ECO:0000313" key="2">
    <source>
        <dbReference type="Proteomes" id="UP000182130"/>
    </source>
</evidence>
<dbReference type="RefSeq" id="WP_074591639.1">
    <property type="nucleotide sequence ID" value="NZ_FNEI01000028.1"/>
</dbReference>
<sequence>MGDFIAYLDTSEVLPGKLEELKSAMADLAEFVEESEPRIGGYTVHFSEDGTEMSVLHFHEDLESLMFHLDVAGPKFPPIGQFIRMKSIEIFGHPSEELLARSRRKAEMLGSGTVIVRELHAGFTRLGQG</sequence>
<dbReference type="AlphaFoldDB" id="A0A1G8YS90"/>
<organism evidence="1 2">
    <name type="scientific">Arthrobacter cupressi</name>
    <dbReference type="NCBI Taxonomy" id="1045773"/>
    <lineage>
        <taxon>Bacteria</taxon>
        <taxon>Bacillati</taxon>
        <taxon>Actinomycetota</taxon>
        <taxon>Actinomycetes</taxon>
        <taxon>Micrococcales</taxon>
        <taxon>Micrococcaceae</taxon>
        <taxon>Arthrobacter</taxon>
    </lineage>
</organism>
<reference evidence="2" key="1">
    <citation type="submission" date="2016-10" db="EMBL/GenBank/DDBJ databases">
        <authorList>
            <person name="Varghese N."/>
            <person name="Submissions S."/>
        </authorList>
    </citation>
    <scope>NUCLEOTIDE SEQUENCE [LARGE SCALE GENOMIC DNA]</scope>
    <source>
        <strain evidence="2">CGMCC 1.10783</strain>
    </source>
</reference>
<gene>
    <name evidence="1" type="ORF">SAMN05216555_1283</name>
</gene>
<dbReference type="EMBL" id="FNEI01000028">
    <property type="protein sequence ID" value="SDK04880.1"/>
    <property type="molecule type" value="Genomic_DNA"/>
</dbReference>
<evidence type="ECO:0000313" key="1">
    <source>
        <dbReference type="EMBL" id="SDK04880.1"/>
    </source>
</evidence>
<evidence type="ECO:0008006" key="3">
    <source>
        <dbReference type="Google" id="ProtNLM"/>
    </source>
</evidence>
<dbReference type="OrthoDB" id="3697691at2"/>
<name>A0A1G8YS90_9MICC</name>
<dbReference type="SUPFAM" id="SSF54909">
    <property type="entry name" value="Dimeric alpha+beta barrel"/>
    <property type="match status" value="1"/>
</dbReference>
<keyword evidence="2" id="KW-1185">Reference proteome</keyword>
<accession>A0A1G8YS90</accession>
<dbReference type="InterPro" id="IPR011008">
    <property type="entry name" value="Dimeric_a/b-barrel"/>
</dbReference>
<dbReference type="Proteomes" id="UP000182130">
    <property type="component" value="Unassembled WGS sequence"/>
</dbReference>
<proteinExistence type="predicted"/>